<dbReference type="Proteomes" id="UP000509462">
    <property type="component" value="Segment"/>
</dbReference>
<name>A0A9X9SEW3_9CAUD</name>
<sequence length="76" mass="8866">MYPTKRTGDTKLKIYSKKAFKLAQDIAEIAVKNGSENGMQFDWHSAMVLPAVAYGHHKMNPEDQRWNYYYNEDHEG</sequence>
<dbReference type="EMBL" id="MT360682">
    <property type="protein sequence ID" value="WEY17693.1"/>
    <property type="molecule type" value="Genomic_DNA"/>
</dbReference>
<organism evidence="1 2">
    <name type="scientific">Vibrio phage Vc1</name>
    <dbReference type="NCBI Taxonomy" id="1480731"/>
    <lineage>
        <taxon>Viruses</taxon>
        <taxon>Duplodnaviria</taxon>
        <taxon>Heunggongvirae</taxon>
        <taxon>Uroviricota</taxon>
        <taxon>Caudoviricetes</taxon>
        <taxon>Drexlerviridae</taxon>
        <taxon>Jhansiroadvirus</taxon>
        <taxon>Jhansiroadvirus gwaliVC1</taxon>
    </lineage>
</organism>
<protein>
    <submittedName>
        <fullName evidence="1">Uncharacterized protein</fullName>
    </submittedName>
</protein>
<gene>
    <name evidence="1" type="ORF">VC1_32</name>
</gene>
<reference evidence="1" key="1">
    <citation type="submission" date="2020-04" db="EMBL/GenBank/DDBJ databases">
        <authorList>
            <person name="Kumar P."/>
            <person name="Meghvansi M.K."/>
            <person name="Kamboj D.V."/>
        </authorList>
    </citation>
    <scope>NUCLEOTIDE SEQUENCE [LARGE SCALE GENOMIC DNA]</scope>
</reference>
<accession>A0A9X9SEW3</accession>
<evidence type="ECO:0000313" key="2">
    <source>
        <dbReference type="Proteomes" id="UP000509462"/>
    </source>
</evidence>
<keyword evidence="2" id="KW-1185">Reference proteome</keyword>
<proteinExistence type="predicted"/>
<evidence type="ECO:0000313" key="1">
    <source>
        <dbReference type="EMBL" id="WEY17693.1"/>
    </source>
</evidence>